<dbReference type="EMBL" id="CACRXK020000528">
    <property type="protein sequence ID" value="CAB3982647.1"/>
    <property type="molecule type" value="Genomic_DNA"/>
</dbReference>
<reference evidence="1" key="1">
    <citation type="submission" date="2020-04" db="EMBL/GenBank/DDBJ databases">
        <authorList>
            <person name="Alioto T."/>
            <person name="Alioto T."/>
            <person name="Gomez Garrido J."/>
        </authorList>
    </citation>
    <scope>NUCLEOTIDE SEQUENCE</scope>
    <source>
        <strain evidence="1">A484AB</strain>
    </source>
</reference>
<keyword evidence="2" id="KW-1185">Reference proteome</keyword>
<dbReference type="GO" id="GO:0015074">
    <property type="term" value="P:DNA integration"/>
    <property type="evidence" value="ECO:0007669"/>
    <property type="project" value="InterPro"/>
</dbReference>
<comment type="caution">
    <text evidence="1">The sequence shown here is derived from an EMBL/GenBank/DDBJ whole genome shotgun (WGS) entry which is preliminary data.</text>
</comment>
<accession>A0A7D9HIR3</accession>
<dbReference type="SUPFAM" id="SSF47353">
    <property type="entry name" value="Retrovirus capsid dimerization domain-like"/>
    <property type="match status" value="1"/>
</dbReference>
<dbReference type="GO" id="GO:0003676">
    <property type="term" value="F:nucleic acid binding"/>
    <property type="evidence" value="ECO:0007669"/>
    <property type="project" value="InterPro"/>
</dbReference>
<name>A0A7D9HIR3_PARCT</name>
<dbReference type="InterPro" id="IPR036397">
    <property type="entry name" value="RNaseH_sf"/>
</dbReference>
<dbReference type="AlphaFoldDB" id="A0A7D9HIR3"/>
<proteinExistence type="predicted"/>
<dbReference type="PROSITE" id="PS50804">
    <property type="entry name" value="SCAN_BOX"/>
    <property type="match status" value="1"/>
</dbReference>
<dbReference type="InterPro" id="IPR012337">
    <property type="entry name" value="RNaseH-like_sf"/>
</dbReference>
<dbReference type="InterPro" id="IPR038269">
    <property type="entry name" value="SCAN_sf"/>
</dbReference>
<dbReference type="InterPro" id="IPR003309">
    <property type="entry name" value="SCAN_dom"/>
</dbReference>
<dbReference type="Gene3D" id="3.30.420.10">
    <property type="entry name" value="Ribonuclease H-like superfamily/Ribonuclease H"/>
    <property type="match status" value="1"/>
</dbReference>
<dbReference type="PANTHER" id="PTHR46888:SF1">
    <property type="entry name" value="RIBONUCLEASE H"/>
    <property type="match status" value="1"/>
</dbReference>
<dbReference type="FunFam" id="3.30.420.10:FF:000032">
    <property type="entry name" value="Retrovirus-related Pol polyprotein from transposon 297-like Protein"/>
    <property type="match status" value="1"/>
</dbReference>
<dbReference type="SUPFAM" id="SSF53098">
    <property type="entry name" value="Ribonuclease H-like"/>
    <property type="match status" value="1"/>
</dbReference>
<evidence type="ECO:0000313" key="1">
    <source>
        <dbReference type="EMBL" id="CAB3982647.1"/>
    </source>
</evidence>
<dbReference type="Pfam" id="PF02023">
    <property type="entry name" value="SCAN"/>
    <property type="match status" value="1"/>
</dbReference>
<sequence length="819" mass="94620">MTDYNDWQLDALREECTRRELTINSKDGVKTLAARLRTYDINFVVGKTDEAQALAHDTQPGEFENDEHMQNLSDSLGKLKLTSDLPMKNGGEIPGDTLSFRERMELLRFERDLEREREEREIRREERRQRARFEDRAFEVELEKERAKTPSVSGCSGKFVKVREMRETEDIDDYFRIFEMTAKTQQIPRSEWLGSLAARLSEKAKSIFLEISGLDACNYDKSKEIILKSYQLNVDHYRFRFRHTEKKPDEDFGQWAHRTRRYLDRWMSVAKATGDAEKILDQLVIEHLLNSVGGELCIWLKERKPATAEELATLANETLVREKFVGNNRYTGELMTVLMANGDRTRVPLAWVEIQYGIHKELVGVMHNLPVDCLLGRSSFGLSLTKEDLLKQWDQCVGYSCQSGNLAEEQAFVLTRRQVALQQAQTQLDQRIDKHNQMIVKKLQWNENQGNNESVDDYNLNELFETEPNLNEHNEEPNKECKAPTETIEGKRNILNRDRAQLIQDQAKDVTLSNLKVSDIAPLETGGGVFRVNNVLMHRKFNKYPHDGLFHVDRIVVPESEVKNYCATCPQCQLVERKLVNNRAPLNPVKIVTEPFKKVAIDLIGELPRSKNGYKYILTLAVDYATRYPEAIPLKTTQSRVVAEALVNIFSRVGLPEEIVSDQGSNLVGNLMKQLYELLGIRHIKTSVYHPEANGLVERFNGTLKHMLKKFVGREIESWDKYLPFVLFAYREVPCQSTGYSPFELLFGRTVRGPFTAVKHAWVSSKISEDYLDYVLETRKRLTQMHEIVHENLKGTQENKRNYMIGRVPEGFLGWEIGC</sequence>
<dbReference type="OrthoDB" id="6015585at2759"/>
<dbReference type="PANTHER" id="PTHR46888">
    <property type="entry name" value="ZINC KNUCKLE DOMAINCONTAINING PROTEIN-RELATED"/>
    <property type="match status" value="1"/>
</dbReference>
<gene>
    <name evidence="1" type="ORF">PACLA_8A008591</name>
</gene>
<organism evidence="1 2">
    <name type="scientific">Paramuricea clavata</name>
    <name type="common">Red gorgonian</name>
    <name type="synonym">Violescent sea-whip</name>
    <dbReference type="NCBI Taxonomy" id="317549"/>
    <lineage>
        <taxon>Eukaryota</taxon>
        <taxon>Metazoa</taxon>
        <taxon>Cnidaria</taxon>
        <taxon>Anthozoa</taxon>
        <taxon>Octocorallia</taxon>
        <taxon>Malacalcyonacea</taxon>
        <taxon>Plexauridae</taxon>
        <taxon>Paramuricea</taxon>
    </lineage>
</organism>
<dbReference type="Pfam" id="PF00665">
    <property type="entry name" value="rve"/>
    <property type="match status" value="1"/>
</dbReference>
<dbReference type="InterPro" id="IPR001584">
    <property type="entry name" value="Integrase_cat-core"/>
</dbReference>
<dbReference type="PROSITE" id="PS50994">
    <property type="entry name" value="INTEGRASE"/>
    <property type="match status" value="1"/>
</dbReference>
<dbReference type="Gene3D" id="1.10.4020.10">
    <property type="entry name" value="DNA breaking-rejoining enzymes"/>
    <property type="match status" value="1"/>
</dbReference>
<dbReference type="Proteomes" id="UP001152795">
    <property type="component" value="Unassembled WGS sequence"/>
</dbReference>
<protein>
    <submittedName>
        <fullName evidence="1">Retrovirus-related Pol poly from transposon</fullName>
    </submittedName>
</protein>
<evidence type="ECO:0000313" key="2">
    <source>
        <dbReference type="Proteomes" id="UP001152795"/>
    </source>
</evidence>